<evidence type="ECO:0000256" key="6">
    <source>
        <dbReference type="ARBA" id="ARBA00022741"/>
    </source>
</evidence>
<keyword evidence="5" id="KW-0436">Ligase</keyword>
<evidence type="ECO:0000256" key="4">
    <source>
        <dbReference type="ARBA" id="ARBA00022490"/>
    </source>
</evidence>
<dbReference type="Proteomes" id="UP000034350">
    <property type="component" value="Unassembled WGS sequence"/>
</dbReference>
<comment type="similarity">
    <text evidence="2">Belongs to the class-I aminoacyl-tRNA synthetase family.</text>
</comment>
<dbReference type="InterPro" id="IPR013155">
    <property type="entry name" value="M/V/L/I-tRNA-synth_anticd-bd"/>
</dbReference>
<dbReference type="InterPro" id="IPR002301">
    <property type="entry name" value="Ile-tRNA-ligase"/>
</dbReference>
<keyword evidence="6" id="KW-0547">Nucleotide-binding</keyword>
<dbReference type="SUPFAM" id="SSF50677">
    <property type="entry name" value="ValRS/IleRS/LeuRS editing domain"/>
    <property type="match status" value="1"/>
</dbReference>
<gene>
    <name evidence="15" type="ORF">AAJ76_5400021149</name>
</gene>
<dbReference type="OrthoDB" id="1706657at2759"/>
<dbReference type="PANTHER" id="PTHR42780:SF1">
    <property type="entry name" value="ISOLEUCINE--TRNA LIGASE, CYTOPLASMIC"/>
    <property type="match status" value="1"/>
</dbReference>
<dbReference type="CDD" id="cd00818">
    <property type="entry name" value="IleRS_core"/>
    <property type="match status" value="1"/>
</dbReference>
<dbReference type="SUPFAM" id="SSF52374">
    <property type="entry name" value="Nucleotidylyl transferase"/>
    <property type="match status" value="1"/>
</dbReference>
<dbReference type="PRINTS" id="PR00984">
    <property type="entry name" value="TRNASYNTHILE"/>
</dbReference>
<accession>A0A0F9YPT3</accession>
<evidence type="ECO:0000256" key="1">
    <source>
        <dbReference type="ARBA" id="ARBA00004496"/>
    </source>
</evidence>
<dbReference type="InterPro" id="IPR009080">
    <property type="entry name" value="tRNAsynth_Ia_anticodon-bd"/>
</dbReference>
<evidence type="ECO:0000256" key="5">
    <source>
        <dbReference type="ARBA" id="ARBA00022598"/>
    </source>
</evidence>
<dbReference type="EC" id="6.1.1.5" evidence="3"/>
<comment type="caution">
    <text evidence="15">The sequence shown here is derived from an EMBL/GenBank/DDBJ whole genome shotgun (WGS) entry which is preliminary data.</text>
</comment>
<evidence type="ECO:0000256" key="9">
    <source>
        <dbReference type="ARBA" id="ARBA00023146"/>
    </source>
</evidence>
<evidence type="ECO:0000256" key="12">
    <source>
        <dbReference type="ARBA" id="ARBA00072822"/>
    </source>
</evidence>
<dbReference type="NCBIfam" id="TIGR00392">
    <property type="entry name" value="ileS"/>
    <property type="match status" value="1"/>
</dbReference>
<dbReference type="VEuPathDB" id="MicrosporidiaDB:AAJ76_5400021149"/>
<evidence type="ECO:0000259" key="13">
    <source>
        <dbReference type="Pfam" id="PF00133"/>
    </source>
</evidence>
<comment type="subcellular location">
    <subcellularLocation>
        <location evidence="1">Cytoplasm</location>
    </subcellularLocation>
</comment>
<evidence type="ECO:0000313" key="16">
    <source>
        <dbReference type="Proteomes" id="UP000034350"/>
    </source>
</evidence>
<dbReference type="VEuPathDB" id="MicrosporidiaDB:G9O61_00g001400"/>
<dbReference type="InterPro" id="IPR014729">
    <property type="entry name" value="Rossmann-like_a/b/a_fold"/>
</dbReference>
<feature type="domain" description="Aminoacyl-tRNA synthetase class Ia" evidence="13">
    <location>
        <begin position="15"/>
        <end position="652"/>
    </location>
</feature>
<evidence type="ECO:0000256" key="7">
    <source>
        <dbReference type="ARBA" id="ARBA00022840"/>
    </source>
</evidence>
<dbReference type="VEuPathDB" id="MicrosporidiaDB:NCER_100885"/>
<dbReference type="FunFam" id="3.40.50.620:FF:000023">
    <property type="entry name" value="Isoleucyl-tRNA synthetase,cytoplasmic"/>
    <property type="match status" value="1"/>
</dbReference>
<sequence>MKFDSNLSINDIETKILKFWKDTKCFKKSNELSKNKKKYTFYDGPPFATGLPHFGHILAGTVKDVITRYQYQHNKRVDRRFGWDCHGLPVEFEIDKNLGISVKQEILEMGIDKYNAECKSIVMKHSSEWKDTVEKMGRWVDFDNSYKTMDLSFMTSVWYVFSQLYKKGYVYRGYRVMPFSTGCMTTLSSSEAKSNYKMVNDLSAVVEFPLKSKLFDKKVSILAWTTTPWTLPSNCGLVVNKDFDYQIFEIDHKFYCMLPNRIQDFNKKEVILHELFKGELLIGLEYEQPFNYFEEYRRCGFFKIIGGSFVSSTDGTGIVHAAPAFGEDDYNCFVENNLIKQNDLVPCPVDENGKFTAEVFDYKGIYVKDADKLIIKHLKEKIFCVKQISHNYPFCWRSEKPLIYRLVSSWFIKVSDSVDKLIKNNEIINWVPKDIKHKKFGKWLSNAKDWAFSRSRFWGTPIPLWISDDYSEILCVESAEELEKLSGKKITDLHMEFIDDIILTKNGKTLRRIPEVFDCWFESGCMPYAQHSWPFRKVDNLNCEEIRHHFHDSDNTLVYENKILENFPADFIGEGIDQTRGWFYTLHVISTLLFDKPAFKNVIVNGIVLAENGKKMSKKDKNYPDPNIVMKTFGADSLRMYLISSPVVEADNLLFKEDGVKDVSKLLIIPWMNVLKFYTTSLQKRNDCEKLELDNWINYTFNEFLSSVSNYMNNYQLSKVCGLAYKFLDNLSNWYLRIHREEIRSGNTKILFNILKKFSVIMSPFAPFFSEYSFQCLLSSQQNEKSSSINSVHFQMYPEAQDSGDNSFENAKDIIDAIRYLRDKHTISLKTPLKEVKIISDELFMKDAAKFSNTIIRECHVFNLIFVKESEVPELKIEYKAKPCFEYLKKDLKTMNDKIKIINKLTQSEIRDLAFLDLSEEKYNVKRENILIEKKATFPTGLCFASNKFVILVDNTIDDNVLEKKLAREFNSFIQKLRKSCGLKMNDTVNVEVDSEKIKQITKKFYPINFSTEGQIVSPIDSDAQIDVFSYEGQELKVILRLNKFL</sequence>
<dbReference type="GO" id="GO:0005737">
    <property type="term" value="C:cytoplasm"/>
    <property type="evidence" value="ECO:0007669"/>
    <property type="project" value="UniProtKB-SubCell"/>
</dbReference>
<dbReference type="Pfam" id="PF08264">
    <property type="entry name" value="Anticodon_1"/>
    <property type="match status" value="1"/>
</dbReference>
<dbReference type="SUPFAM" id="SSF47323">
    <property type="entry name" value="Anticodon-binding domain of a subclass of class I aminoacyl-tRNA synthetases"/>
    <property type="match status" value="1"/>
</dbReference>
<keyword evidence="9 15" id="KW-0030">Aminoacyl-tRNA synthetase</keyword>
<dbReference type="PANTHER" id="PTHR42780">
    <property type="entry name" value="SOLEUCYL-TRNA SYNTHETASE"/>
    <property type="match status" value="1"/>
</dbReference>
<dbReference type="Pfam" id="PF00133">
    <property type="entry name" value="tRNA-synt_1"/>
    <property type="match status" value="1"/>
</dbReference>
<comment type="catalytic activity">
    <reaction evidence="11">
        <text>tRNA(Ile) + L-isoleucine + ATP = L-isoleucyl-tRNA(Ile) + AMP + diphosphate</text>
        <dbReference type="Rhea" id="RHEA:11060"/>
        <dbReference type="Rhea" id="RHEA-COMP:9666"/>
        <dbReference type="Rhea" id="RHEA-COMP:9695"/>
        <dbReference type="ChEBI" id="CHEBI:30616"/>
        <dbReference type="ChEBI" id="CHEBI:33019"/>
        <dbReference type="ChEBI" id="CHEBI:58045"/>
        <dbReference type="ChEBI" id="CHEBI:78442"/>
        <dbReference type="ChEBI" id="CHEBI:78528"/>
        <dbReference type="ChEBI" id="CHEBI:456215"/>
        <dbReference type="EC" id="6.1.1.5"/>
    </reaction>
</comment>
<evidence type="ECO:0000256" key="11">
    <source>
        <dbReference type="ARBA" id="ARBA00048359"/>
    </source>
</evidence>
<dbReference type="InterPro" id="IPR009008">
    <property type="entry name" value="Val/Leu/Ile-tRNA-synth_edit"/>
</dbReference>
<dbReference type="RefSeq" id="XP_024330384.1">
    <property type="nucleotide sequence ID" value="XM_024475966.1"/>
</dbReference>
<evidence type="ECO:0000256" key="8">
    <source>
        <dbReference type="ARBA" id="ARBA00022917"/>
    </source>
</evidence>
<evidence type="ECO:0000313" key="15">
    <source>
        <dbReference type="EMBL" id="KKO74642.1"/>
    </source>
</evidence>
<dbReference type="InterPro" id="IPR002300">
    <property type="entry name" value="aa-tRNA-synth_Ia"/>
</dbReference>
<evidence type="ECO:0000259" key="14">
    <source>
        <dbReference type="Pfam" id="PF08264"/>
    </source>
</evidence>
<evidence type="ECO:0000256" key="10">
    <source>
        <dbReference type="ARBA" id="ARBA00032665"/>
    </source>
</evidence>
<organism evidence="15 16">
    <name type="scientific">Vairimorpha ceranae</name>
    <dbReference type="NCBI Taxonomy" id="40302"/>
    <lineage>
        <taxon>Eukaryota</taxon>
        <taxon>Fungi</taxon>
        <taxon>Fungi incertae sedis</taxon>
        <taxon>Microsporidia</taxon>
        <taxon>Nosematidae</taxon>
        <taxon>Vairimorpha</taxon>
    </lineage>
</organism>
<proteinExistence type="inferred from homology"/>
<dbReference type="SMR" id="A0A0F9YPT3"/>
<dbReference type="GO" id="GO:0006428">
    <property type="term" value="P:isoleucyl-tRNA aminoacylation"/>
    <property type="evidence" value="ECO:0007669"/>
    <property type="project" value="InterPro"/>
</dbReference>
<dbReference type="GO" id="GO:0005524">
    <property type="term" value="F:ATP binding"/>
    <property type="evidence" value="ECO:0007669"/>
    <property type="project" value="UniProtKB-KW"/>
</dbReference>
<protein>
    <recommendedName>
        <fullName evidence="12">Probable isoleucine--tRNA ligase, cytoplasmic</fullName>
        <ecNumber evidence="3">6.1.1.5</ecNumber>
    </recommendedName>
    <alternativeName>
        <fullName evidence="10">Isoleucyl-tRNA synthetase</fullName>
    </alternativeName>
</protein>
<dbReference type="AlphaFoldDB" id="A0A0F9YPT3"/>
<dbReference type="Gene3D" id="3.40.50.620">
    <property type="entry name" value="HUPs"/>
    <property type="match status" value="2"/>
</dbReference>
<evidence type="ECO:0000256" key="3">
    <source>
        <dbReference type="ARBA" id="ARBA00013165"/>
    </source>
</evidence>
<dbReference type="EMBL" id="JPQZ01000054">
    <property type="protein sequence ID" value="KKO74642.1"/>
    <property type="molecule type" value="Genomic_DNA"/>
</dbReference>
<reference evidence="15 16" key="1">
    <citation type="journal article" date="2015" name="Environ. Microbiol.">
        <title>Genome analyses suggest the presence of polyploidy and recent human-driven expansions in eight global populations of the honeybee pathogen Nosema ceranae.</title>
        <authorList>
            <person name="Pelin A."/>
            <person name="Selman M."/>
            <person name="Aris-Brosou S."/>
            <person name="Farinelli L."/>
            <person name="Corradi N."/>
        </authorList>
    </citation>
    <scope>NUCLEOTIDE SEQUENCE [LARGE SCALE GENOMIC DNA]</scope>
    <source>
        <strain evidence="15 16">PA08 1199</strain>
    </source>
</reference>
<keyword evidence="8" id="KW-0648">Protein biosynthesis</keyword>
<keyword evidence="7" id="KW-0067">ATP-binding</keyword>
<dbReference type="Pfam" id="PF19302">
    <property type="entry name" value="DUF5915"/>
    <property type="match status" value="1"/>
</dbReference>
<dbReference type="InterPro" id="IPR023586">
    <property type="entry name" value="Ile-tRNA-ligase_type2"/>
</dbReference>
<dbReference type="GO" id="GO:0004822">
    <property type="term" value="F:isoleucine-tRNA ligase activity"/>
    <property type="evidence" value="ECO:0007669"/>
    <property type="project" value="UniProtKB-EC"/>
</dbReference>
<keyword evidence="16" id="KW-1185">Reference proteome</keyword>
<name>A0A0F9YPT3_9MICR</name>
<dbReference type="GO" id="GO:0002161">
    <property type="term" value="F:aminoacyl-tRNA deacylase activity"/>
    <property type="evidence" value="ECO:0007669"/>
    <property type="project" value="InterPro"/>
</dbReference>
<feature type="domain" description="Methionyl/Valyl/Leucyl/Isoleucyl-tRNA synthetase anticodon-binding" evidence="14">
    <location>
        <begin position="694"/>
        <end position="835"/>
    </location>
</feature>
<dbReference type="Gene3D" id="1.10.730.10">
    <property type="entry name" value="Isoleucyl-tRNA Synthetase, Domain 1"/>
    <property type="match status" value="1"/>
</dbReference>
<evidence type="ECO:0000256" key="2">
    <source>
        <dbReference type="ARBA" id="ARBA00005594"/>
    </source>
</evidence>
<dbReference type="GeneID" id="36320914"/>
<keyword evidence="4" id="KW-0963">Cytoplasm</keyword>